<dbReference type="InterPro" id="IPR035979">
    <property type="entry name" value="RBD_domain_sf"/>
</dbReference>
<dbReference type="SUPFAM" id="SSF54928">
    <property type="entry name" value="RNA-binding domain, RBD"/>
    <property type="match status" value="1"/>
</dbReference>
<reference evidence="4" key="1">
    <citation type="journal article" date="2016" name="Genome Announc.">
        <title>Draft genome sequences of fungus Aspergillus calidoustus.</title>
        <authorList>
            <person name="Horn F."/>
            <person name="Linde J."/>
            <person name="Mattern D.J."/>
            <person name="Walther G."/>
            <person name="Guthke R."/>
            <person name="Scherlach K."/>
            <person name="Martin K."/>
            <person name="Brakhage A.A."/>
            <person name="Petzke L."/>
            <person name="Valiante V."/>
        </authorList>
    </citation>
    <scope>NUCLEOTIDE SEQUENCE [LARGE SCALE GENOMIC DNA]</scope>
    <source>
        <strain evidence="4">SF006504</strain>
    </source>
</reference>
<name>A0A0U5GQZ5_ASPCI</name>
<evidence type="ECO:0000256" key="1">
    <source>
        <dbReference type="PROSITE-ProRule" id="PRU00176"/>
    </source>
</evidence>
<feature type="domain" description="RRM" evidence="2">
    <location>
        <begin position="3"/>
        <end position="110"/>
    </location>
</feature>
<dbReference type="Gene3D" id="3.30.70.330">
    <property type="match status" value="1"/>
</dbReference>
<dbReference type="OrthoDB" id="439808at2759"/>
<accession>A0A0U5GQZ5</accession>
<sequence>MSSRVYIGHLAHNATAGTIDAQLGQQGLHPNRIILTNRDDGSSRDFGFIGFQNEHEAQTAIDMFNETQYVHVSFLLRVYSSSCGSGCYWRMGGWTYRIEGRSVKLNWANAKTQSSFGAGGGGYGSGYADGGYSGWWIRW</sequence>
<dbReference type="Proteomes" id="UP000054771">
    <property type="component" value="Unassembled WGS sequence"/>
</dbReference>
<dbReference type="STRING" id="454130.A0A0U5GQZ5"/>
<dbReference type="AlphaFoldDB" id="A0A0U5GQZ5"/>
<organism evidence="3 4">
    <name type="scientific">Aspergillus calidoustus</name>
    <dbReference type="NCBI Taxonomy" id="454130"/>
    <lineage>
        <taxon>Eukaryota</taxon>
        <taxon>Fungi</taxon>
        <taxon>Dikarya</taxon>
        <taxon>Ascomycota</taxon>
        <taxon>Pezizomycotina</taxon>
        <taxon>Eurotiomycetes</taxon>
        <taxon>Eurotiomycetidae</taxon>
        <taxon>Eurotiales</taxon>
        <taxon>Aspergillaceae</taxon>
        <taxon>Aspergillus</taxon>
        <taxon>Aspergillus subgen. Nidulantes</taxon>
    </lineage>
</organism>
<keyword evidence="4" id="KW-1185">Reference proteome</keyword>
<dbReference type="PROSITE" id="PS50102">
    <property type="entry name" value="RRM"/>
    <property type="match status" value="1"/>
</dbReference>
<evidence type="ECO:0000259" key="2">
    <source>
        <dbReference type="PROSITE" id="PS50102"/>
    </source>
</evidence>
<gene>
    <name evidence="3" type="ORF">ASPCAL08708</name>
</gene>
<evidence type="ECO:0000313" key="4">
    <source>
        <dbReference type="Proteomes" id="UP000054771"/>
    </source>
</evidence>
<dbReference type="SMART" id="SM00360">
    <property type="entry name" value="RRM"/>
    <property type="match status" value="1"/>
</dbReference>
<dbReference type="EMBL" id="CDMC01000006">
    <property type="protein sequence ID" value="CEN62069.1"/>
    <property type="molecule type" value="Genomic_DNA"/>
</dbReference>
<dbReference type="GO" id="GO:0003723">
    <property type="term" value="F:RNA binding"/>
    <property type="evidence" value="ECO:0007669"/>
    <property type="project" value="UniProtKB-UniRule"/>
</dbReference>
<protein>
    <recommendedName>
        <fullName evidence="2">RRM domain-containing protein</fullName>
    </recommendedName>
</protein>
<dbReference type="InterPro" id="IPR012677">
    <property type="entry name" value="Nucleotide-bd_a/b_plait_sf"/>
</dbReference>
<evidence type="ECO:0000313" key="3">
    <source>
        <dbReference type="EMBL" id="CEN62069.1"/>
    </source>
</evidence>
<dbReference type="Pfam" id="PF00076">
    <property type="entry name" value="RRM_1"/>
    <property type="match status" value="1"/>
</dbReference>
<proteinExistence type="predicted"/>
<keyword evidence="1" id="KW-0694">RNA-binding</keyword>
<dbReference type="InterPro" id="IPR000504">
    <property type="entry name" value="RRM_dom"/>
</dbReference>